<gene>
    <name evidence="1" type="ORF">R3I93_000194</name>
</gene>
<evidence type="ECO:0000313" key="2">
    <source>
        <dbReference type="Proteomes" id="UP001364617"/>
    </source>
</evidence>
<protein>
    <submittedName>
        <fullName evidence="1">Uncharacterized protein</fullName>
    </submittedName>
</protein>
<accession>A0AAN9DLV1</accession>
<dbReference type="Proteomes" id="UP001364617">
    <property type="component" value="Unassembled WGS sequence"/>
</dbReference>
<proteinExistence type="predicted"/>
<reference evidence="1 2" key="1">
    <citation type="submission" date="2024-02" db="EMBL/GenBank/DDBJ databases">
        <title>Chromosome-level genome assembly of the Eurasian Minnow (Phoxinus phoxinus).</title>
        <authorList>
            <person name="Oriowo T.O."/>
            <person name="Martin S."/>
            <person name="Stange M."/>
            <person name="Chrysostomakis Y."/>
            <person name="Brown T."/>
            <person name="Winkler S."/>
            <person name="Kukowka S."/>
            <person name="Myers E.W."/>
            <person name="Bohne A."/>
        </authorList>
    </citation>
    <scope>NUCLEOTIDE SEQUENCE [LARGE SCALE GENOMIC DNA]</scope>
    <source>
        <strain evidence="1">ZFMK-TIS-60720</strain>
        <tissue evidence="1">Whole Organism</tissue>
    </source>
</reference>
<name>A0AAN9DLV1_9TELE</name>
<comment type="caution">
    <text evidence="1">The sequence shown here is derived from an EMBL/GenBank/DDBJ whole genome shotgun (WGS) entry which is preliminary data.</text>
</comment>
<evidence type="ECO:0000313" key="1">
    <source>
        <dbReference type="EMBL" id="KAK7175855.1"/>
    </source>
</evidence>
<dbReference type="EMBL" id="JAYKXH010000001">
    <property type="protein sequence ID" value="KAK7175855.1"/>
    <property type="molecule type" value="Genomic_DNA"/>
</dbReference>
<organism evidence="1 2">
    <name type="scientific">Phoxinus phoxinus</name>
    <name type="common">Eurasian minnow</name>
    <dbReference type="NCBI Taxonomy" id="58324"/>
    <lineage>
        <taxon>Eukaryota</taxon>
        <taxon>Metazoa</taxon>
        <taxon>Chordata</taxon>
        <taxon>Craniata</taxon>
        <taxon>Vertebrata</taxon>
        <taxon>Euteleostomi</taxon>
        <taxon>Actinopterygii</taxon>
        <taxon>Neopterygii</taxon>
        <taxon>Teleostei</taxon>
        <taxon>Ostariophysi</taxon>
        <taxon>Cypriniformes</taxon>
        <taxon>Leuciscidae</taxon>
        <taxon>Phoxininae</taxon>
        <taxon>Phoxinus</taxon>
    </lineage>
</organism>
<sequence length="79" mass="8239">MELSAETVTDGCKWGTGSDAMPEEVVLQPGDGYHPGLGAVVDGRVEGCDGAVTGKVENAQRSVYQLLLFGSLARTERGV</sequence>
<dbReference type="AlphaFoldDB" id="A0AAN9DLV1"/>
<keyword evidence="2" id="KW-1185">Reference proteome</keyword>